<dbReference type="EMBL" id="JAAWVQ010051997">
    <property type="protein sequence ID" value="MBN3275579.1"/>
    <property type="molecule type" value="Genomic_DNA"/>
</dbReference>
<gene>
    <name evidence="1" type="primary">Slc30a4</name>
    <name evidence="1" type="ORF">GTO93_0017133</name>
</gene>
<feature type="non-terminal residue" evidence="1">
    <location>
        <position position="1"/>
    </location>
</feature>
<protein>
    <submittedName>
        <fullName evidence="1">ZNT4 protein</fullName>
    </submittedName>
</protein>
<sequence length="138" mass="14659">MSRGNLWTTFKSVLRTPNDGPLDLDDATSFDFSGEVLDEELPKFNQLRVVVSDEMSDSSPGIPHAASAVNGRRIHSAVSEDDSILGSSSSLQNQGIQLDQSVIALATAWSSPVSASVALSCSLFAKLALVEHQYGHGV</sequence>
<reference evidence="1" key="1">
    <citation type="journal article" date="2021" name="Cell">
        <title>Tracing the genetic footprints of vertebrate landing in non-teleost ray-finned fishes.</title>
        <authorList>
            <person name="Bi X."/>
            <person name="Wang K."/>
            <person name="Yang L."/>
            <person name="Pan H."/>
            <person name="Jiang H."/>
            <person name="Wei Q."/>
            <person name="Fang M."/>
            <person name="Yu H."/>
            <person name="Zhu C."/>
            <person name="Cai Y."/>
            <person name="He Y."/>
            <person name="Gan X."/>
            <person name="Zeng H."/>
            <person name="Yu D."/>
            <person name="Zhu Y."/>
            <person name="Jiang H."/>
            <person name="Qiu Q."/>
            <person name="Yang H."/>
            <person name="Zhang Y.E."/>
            <person name="Wang W."/>
            <person name="Zhu M."/>
            <person name="He S."/>
            <person name="Zhang G."/>
        </authorList>
    </citation>
    <scope>NUCLEOTIDE SEQUENCE</scope>
    <source>
        <strain evidence="1">Pddl_001</strain>
    </source>
</reference>
<organism evidence="1 2">
    <name type="scientific">Polyodon spathula</name>
    <name type="common">North American paddlefish</name>
    <name type="synonym">Squalus spathula</name>
    <dbReference type="NCBI Taxonomy" id="7913"/>
    <lineage>
        <taxon>Eukaryota</taxon>
        <taxon>Metazoa</taxon>
        <taxon>Chordata</taxon>
        <taxon>Craniata</taxon>
        <taxon>Vertebrata</taxon>
        <taxon>Euteleostomi</taxon>
        <taxon>Actinopterygii</taxon>
        <taxon>Chondrostei</taxon>
        <taxon>Acipenseriformes</taxon>
        <taxon>Polyodontidae</taxon>
        <taxon>Polyodon</taxon>
    </lineage>
</organism>
<evidence type="ECO:0000313" key="1">
    <source>
        <dbReference type="EMBL" id="MBN3275579.1"/>
    </source>
</evidence>
<comment type="caution">
    <text evidence="1">The sequence shown here is derived from an EMBL/GenBank/DDBJ whole genome shotgun (WGS) entry which is preliminary data.</text>
</comment>
<evidence type="ECO:0000313" key="2">
    <source>
        <dbReference type="Proteomes" id="UP001166093"/>
    </source>
</evidence>
<dbReference type="Proteomes" id="UP001166093">
    <property type="component" value="Unassembled WGS sequence"/>
</dbReference>
<feature type="non-terminal residue" evidence="1">
    <location>
        <position position="138"/>
    </location>
</feature>
<name>A0ABS2XN35_POLSP</name>
<proteinExistence type="predicted"/>
<accession>A0ABS2XN35</accession>
<keyword evidence="2" id="KW-1185">Reference proteome</keyword>